<protein>
    <submittedName>
        <fullName evidence="3">Uncharacterized protein</fullName>
    </submittedName>
</protein>
<dbReference type="AlphaFoldDB" id="A0AAV7MBZ1"/>
<dbReference type="Proteomes" id="UP001066276">
    <property type="component" value="Chromosome 10"/>
</dbReference>
<evidence type="ECO:0000313" key="3">
    <source>
        <dbReference type="EMBL" id="KAJ1101286.1"/>
    </source>
</evidence>
<organism evidence="3 4">
    <name type="scientific">Pleurodeles waltl</name>
    <name type="common">Iberian ribbed newt</name>
    <dbReference type="NCBI Taxonomy" id="8319"/>
    <lineage>
        <taxon>Eukaryota</taxon>
        <taxon>Metazoa</taxon>
        <taxon>Chordata</taxon>
        <taxon>Craniata</taxon>
        <taxon>Vertebrata</taxon>
        <taxon>Euteleostomi</taxon>
        <taxon>Amphibia</taxon>
        <taxon>Batrachia</taxon>
        <taxon>Caudata</taxon>
        <taxon>Salamandroidea</taxon>
        <taxon>Salamandridae</taxon>
        <taxon>Pleurodelinae</taxon>
        <taxon>Pleurodeles</taxon>
    </lineage>
</organism>
<name>A0AAV7MBZ1_PLEWA</name>
<feature type="compositionally biased region" description="Basic and acidic residues" evidence="2">
    <location>
        <begin position="24"/>
        <end position="50"/>
    </location>
</feature>
<sequence>MARASETPEPISNFRLGDDLGLSTEERENKEKQEELAHLRKEADEFQQEGRRSAPLTFSWLGPPCTVRLRLSAAPASPAVSCQPSSPEAGRAISGESSRGPFFYLFWFRSSAAEHSVAAIFFCFPRRDDSRSLSVHGWARCEPSVCGSPPPPRVPPRVVATVSPEVQKQAGRSALIMADRRALWEQAVVALFDDTQGATTAIHSQSRTISNIIFELEKARTLEFKKWWEMTSLTKYIENGRVPQGLWILILPTLGDIDPDLLEQWRSYTADCSAKLMGTLITQAKRRMEEQTQVIDRLMKELEKMGNSQEVQQLLMKMEERIKKKEDEIKTHKALKFNRDKKRL</sequence>
<reference evidence="3" key="1">
    <citation type="journal article" date="2022" name="bioRxiv">
        <title>Sequencing and chromosome-scale assembly of the giantPleurodeles waltlgenome.</title>
        <authorList>
            <person name="Brown T."/>
            <person name="Elewa A."/>
            <person name="Iarovenko S."/>
            <person name="Subramanian E."/>
            <person name="Araus A.J."/>
            <person name="Petzold A."/>
            <person name="Susuki M."/>
            <person name="Suzuki K.-i.T."/>
            <person name="Hayashi T."/>
            <person name="Toyoda A."/>
            <person name="Oliveira C."/>
            <person name="Osipova E."/>
            <person name="Leigh N.D."/>
            <person name="Simon A."/>
            <person name="Yun M.H."/>
        </authorList>
    </citation>
    <scope>NUCLEOTIDE SEQUENCE</scope>
    <source>
        <strain evidence="3">20211129_DDA</strain>
        <tissue evidence="3">Liver</tissue>
    </source>
</reference>
<evidence type="ECO:0000256" key="2">
    <source>
        <dbReference type="SAM" id="MobiDB-lite"/>
    </source>
</evidence>
<dbReference type="EMBL" id="JANPWB010000014">
    <property type="protein sequence ID" value="KAJ1101286.1"/>
    <property type="molecule type" value="Genomic_DNA"/>
</dbReference>
<feature type="region of interest" description="Disordered" evidence="2">
    <location>
        <begin position="1"/>
        <end position="50"/>
    </location>
</feature>
<proteinExistence type="predicted"/>
<feature type="coiled-coil region" evidence="1">
    <location>
        <begin position="281"/>
        <end position="335"/>
    </location>
</feature>
<accession>A0AAV7MBZ1</accession>
<keyword evidence="1" id="KW-0175">Coiled coil</keyword>
<evidence type="ECO:0000256" key="1">
    <source>
        <dbReference type="SAM" id="Coils"/>
    </source>
</evidence>
<keyword evidence="4" id="KW-1185">Reference proteome</keyword>
<evidence type="ECO:0000313" key="4">
    <source>
        <dbReference type="Proteomes" id="UP001066276"/>
    </source>
</evidence>
<gene>
    <name evidence="3" type="ORF">NDU88_006358</name>
</gene>
<comment type="caution">
    <text evidence="3">The sequence shown here is derived from an EMBL/GenBank/DDBJ whole genome shotgun (WGS) entry which is preliminary data.</text>
</comment>